<dbReference type="GO" id="GO:1990904">
    <property type="term" value="C:ribonucleoprotein complex"/>
    <property type="evidence" value="ECO:0007669"/>
    <property type="project" value="UniProtKB-KW"/>
</dbReference>
<dbReference type="GO" id="GO:0003735">
    <property type="term" value="F:structural constituent of ribosome"/>
    <property type="evidence" value="ECO:0007669"/>
    <property type="project" value="InterPro"/>
</dbReference>
<dbReference type="EMBL" id="DSJT01000022">
    <property type="protein sequence ID" value="HEF87381.1"/>
    <property type="molecule type" value="Genomic_DNA"/>
</dbReference>
<evidence type="ECO:0000256" key="1">
    <source>
        <dbReference type="ARBA" id="ARBA00009875"/>
    </source>
</evidence>
<evidence type="ECO:0000256" key="3">
    <source>
        <dbReference type="ARBA" id="ARBA00023274"/>
    </source>
</evidence>
<dbReference type="AlphaFoldDB" id="A0A7C2FEG0"/>
<keyword evidence="2 4" id="KW-0689">Ribosomal protein</keyword>
<dbReference type="GO" id="GO:0006412">
    <property type="term" value="P:translation"/>
    <property type="evidence" value="ECO:0007669"/>
    <property type="project" value="UniProtKB-UniRule"/>
</dbReference>
<comment type="similarity">
    <text evidence="1 4">Belongs to the eukaryotic ribosomal protein eL34 family.</text>
</comment>
<organism evidence="5">
    <name type="scientific">Thermosphaera aggregans</name>
    <dbReference type="NCBI Taxonomy" id="54254"/>
    <lineage>
        <taxon>Archaea</taxon>
        <taxon>Thermoproteota</taxon>
        <taxon>Thermoprotei</taxon>
        <taxon>Desulfurococcales</taxon>
        <taxon>Desulfurococcaceae</taxon>
        <taxon>Thermosphaera</taxon>
    </lineage>
</organism>
<reference evidence="5" key="1">
    <citation type="journal article" date="2020" name="mSystems">
        <title>Genome- and Community-Level Interaction Insights into Carbon Utilization and Element Cycling Functions of Hydrothermarchaeota in Hydrothermal Sediment.</title>
        <authorList>
            <person name="Zhou Z."/>
            <person name="Liu Y."/>
            <person name="Xu W."/>
            <person name="Pan J."/>
            <person name="Luo Z.H."/>
            <person name="Li M."/>
        </authorList>
    </citation>
    <scope>NUCLEOTIDE SEQUENCE [LARGE SCALE GENOMIC DNA]</scope>
    <source>
        <strain evidence="5">SpSt-23</strain>
    </source>
</reference>
<evidence type="ECO:0000256" key="4">
    <source>
        <dbReference type="HAMAP-Rule" id="MF_00349"/>
    </source>
</evidence>
<comment type="caution">
    <text evidence="5">The sequence shown here is derived from an EMBL/GenBank/DDBJ whole genome shotgun (WGS) entry which is preliminary data.</text>
</comment>
<accession>A0A7C2FEG0</accession>
<dbReference type="PANTHER" id="PTHR10759">
    <property type="entry name" value="60S RIBOSOMAL PROTEIN L34"/>
    <property type="match status" value="1"/>
</dbReference>
<protein>
    <recommendedName>
        <fullName evidence="4">Large ribosomal subunit protein eL34</fullName>
    </recommendedName>
</protein>
<dbReference type="HAMAP" id="MF_00349">
    <property type="entry name" value="Ribosomal_eL34"/>
    <property type="match status" value="1"/>
</dbReference>
<dbReference type="Gene3D" id="6.20.340.10">
    <property type="match status" value="1"/>
</dbReference>
<keyword evidence="3 4" id="KW-0687">Ribonucleoprotein</keyword>
<dbReference type="PRINTS" id="PR01250">
    <property type="entry name" value="RIBOSOMALL34"/>
</dbReference>
<dbReference type="InterPro" id="IPR008195">
    <property type="entry name" value="Ribosomal_eL34"/>
</dbReference>
<evidence type="ECO:0000313" key="5">
    <source>
        <dbReference type="EMBL" id="HEF87381.1"/>
    </source>
</evidence>
<evidence type="ECO:0000256" key="2">
    <source>
        <dbReference type="ARBA" id="ARBA00022980"/>
    </source>
</evidence>
<dbReference type="GO" id="GO:0005840">
    <property type="term" value="C:ribosome"/>
    <property type="evidence" value="ECO:0007669"/>
    <property type="project" value="UniProtKB-KW"/>
</dbReference>
<dbReference type="InterPro" id="IPR047868">
    <property type="entry name" value="Ribosomal_L34e_arc-type"/>
</dbReference>
<dbReference type="Pfam" id="PF01199">
    <property type="entry name" value="Ribosomal_L34e"/>
    <property type="match status" value="1"/>
</dbReference>
<sequence length="90" mass="10240">MPRPMLRNRSWRRIRVRTPSGRVVVHYEKRRPGAAKCSVCGRPLNGVPSLRPSEMSKLAKTEKRPERMYGGVVCPDCLARGLREAVRAQL</sequence>
<proteinExistence type="inferred from homology"/>
<dbReference type="InterPro" id="IPR038562">
    <property type="entry name" value="Ribosomal_eL34_C_sf"/>
</dbReference>
<dbReference type="NCBIfam" id="NF003143">
    <property type="entry name" value="PRK04059.1"/>
    <property type="match status" value="1"/>
</dbReference>
<gene>
    <name evidence="4" type="primary">rpl34e</name>
    <name evidence="5" type="ORF">ENP55_03670</name>
</gene>
<name>A0A7C2FEG0_9CREN</name>